<dbReference type="GO" id="GO:0046872">
    <property type="term" value="F:metal ion binding"/>
    <property type="evidence" value="ECO:0007669"/>
    <property type="project" value="UniProtKB-KW"/>
</dbReference>
<dbReference type="NCBIfam" id="TIGR01766">
    <property type="entry name" value="IS200/IS605 family accessory protein TnpB-like domain"/>
    <property type="match status" value="1"/>
</dbReference>
<evidence type="ECO:0000256" key="3">
    <source>
        <dbReference type="ARBA" id="ARBA00022723"/>
    </source>
</evidence>
<organism evidence="10 11">
    <name type="scientific">Bacillus cereus VD196</name>
    <dbReference type="NCBI Taxonomy" id="1053243"/>
    <lineage>
        <taxon>Bacteria</taxon>
        <taxon>Bacillati</taxon>
        <taxon>Bacillota</taxon>
        <taxon>Bacilli</taxon>
        <taxon>Bacillales</taxon>
        <taxon>Bacillaceae</taxon>
        <taxon>Bacillus</taxon>
        <taxon>Bacillus cereus group</taxon>
    </lineage>
</organism>
<evidence type="ECO:0000259" key="7">
    <source>
        <dbReference type="Pfam" id="PF01385"/>
    </source>
</evidence>
<gene>
    <name evidence="10" type="ORF">IKE_05969</name>
</gene>
<dbReference type="AlphaFoldDB" id="A0A9W5PY88"/>
<name>A0A9W5PY88_BACCE</name>
<evidence type="ECO:0000256" key="4">
    <source>
        <dbReference type="ARBA" id="ARBA00022833"/>
    </source>
</evidence>
<dbReference type="GO" id="GO:0006310">
    <property type="term" value="P:DNA recombination"/>
    <property type="evidence" value="ECO:0007669"/>
    <property type="project" value="UniProtKB-KW"/>
</dbReference>
<keyword evidence="2" id="KW-0815">Transposition</keyword>
<dbReference type="GO" id="GO:0032196">
    <property type="term" value="P:transposition"/>
    <property type="evidence" value="ECO:0007669"/>
    <property type="project" value="UniProtKB-KW"/>
</dbReference>
<keyword evidence="3" id="KW-0479">Metal-binding</keyword>
<accession>A0A9W5PY88</accession>
<evidence type="ECO:0000313" key="11">
    <source>
        <dbReference type="Proteomes" id="UP000014023"/>
    </source>
</evidence>
<sequence length="377" mass="44142">MKRSKTYKFRIYPNREQSIFFIKTFGCVRFVYNLMLNDRQSIYKKSLKDSNTALKFPTPALYKKEYKFLKEIDSLALANAQLNLEKAYKNFFRNKAFGFPKFKSKKNPVQSYTTNNQKGTIRIIENKYIKIPKLKSLIKIKLHRKLRGIIKSVTISKRSSGKYFAAILCEEDIQKMRKTNTCIGIGLGSSEFAILSTGQKIGDNQFTYGMEVKLRREERKLFRRFRLAKDKGIYLFNAKNYQKQKRKVAKLQEKVINQRIDFLNKLSTDIIKNHDIICMEELSEKGMRENYKLAKRVSDISWYAFVSKLKYKADWYGKKIIKVACDPLLNELCSNCGCQVEKNLLANREWTCSVCYNHQDIEINISKNILAEGLKLA</sequence>
<feature type="domain" description="Cas12f1-like TNB" evidence="8">
    <location>
        <begin position="302"/>
        <end position="369"/>
    </location>
</feature>
<dbReference type="RefSeq" id="WP_000830611.1">
    <property type="nucleotide sequence ID" value="NZ_KB976270.1"/>
</dbReference>
<evidence type="ECO:0000259" key="9">
    <source>
        <dbReference type="Pfam" id="PF12323"/>
    </source>
</evidence>
<feature type="domain" description="Transposase putative helix-turn-helix" evidence="9">
    <location>
        <begin position="1"/>
        <end position="46"/>
    </location>
</feature>
<dbReference type="InterPro" id="IPR010095">
    <property type="entry name" value="Cas12f1-like_TNB"/>
</dbReference>
<evidence type="ECO:0000256" key="2">
    <source>
        <dbReference type="ARBA" id="ARBA00022578"/>
    </source>
</evidence>
<evidence type="ECO:0000259" key="8">
    <source>
        <dbReference type="Pfam" id="PF07282"/>
    </source>
</evidence>
<reference evidence="10 11" key="1">
    <citation type="submission" date="2012-12" db="EMBL/GenBank/DDBJ databases">
        <title>The Genome Sequence of Bacillus cereus VD196.</title>
        <authorList>
            <consortium name="The Broad Institute Genome Sequencing Platform"/>
            <consortium name="The Broad Institute Genome Sequencing Center for Infectious Disease"/>
            <person name="Feldgarden M."/>
            <person name="Van der Auwera G.A."/>
            <person name="Mahillon J."/>
            <person name="Duprez V."/>
            <person name="Timmery S."/>
            <person name="Mattelet C."/>
            <person name="Dierick K."/>
            <person name="Sun M."/>
            <person name="Yu Z."/>
            <person name="Zhu L."/>
            <person name="Hu X."/>
            <person name="Shank E.B."/>
            <person name="Swiecicka I."/>
            <person name="Hansen B.M."/>
            <person name="Andrup L."/>
            <person name="Walker B."/>
            <person name="Young S.K."/>
            <person name="Zeng Q."/>
            <person name="Gargeya S."/>
            <person name="Fitzgerald M."/>
            <person name="Haas B."/>
            <person name="Abouelleil A."/>
            <person name="Alvarado L."/>
            <person name="Arachchi H.M."/>
            <person name="Berlin A.M."/>
            <person name="Chapman S.B."/>
            <person name="Dewar J."/>
            <person name="Goldberg J."/>
            <person name="Griggs A."/>
            <person name="Gujja S."/>
            <person name="Hansen M."/>
            <person name="Howarth C."/>
            <person name="Imamovic A."/>
            <person name="Larimer J."/>
            <person name="McCowan C."/>
            <person name="Murphy C."/>
            <person name="Neiman D."/>
            <person name="Pearson M."/>
            <person name="Priest M."/>
            <person name="Roberts A."/>
            <person name="Saif S."/>
            <person name="Shea T."/>
            <person name="Sisk P."/>
            <person name="Sykes S."/>
            <person name="Wortman J."/>
            <person name="Nusbaum C."/>
            <person name="Birren B."/>
        </authorList>
    </citation>
    <scope>NUCLEOTIDE SEQUENCE [LARGE SCALE GENOMIC DNA]</scope>
    <source>
        <strain evidence="10 11">VD196</strain>
    </source>
</reference>
<comment type="similarity">
    <text evidence="1">In the C-terminal section; belongs to the transposase 35 family.</text>
</comment>
<dbReference type="Pfam" id="PF01385">
    <property type="entry name" value="OrfB_IS605"/>
    <property type="match status" value="1"/>
</dbReference>
<dbReference type="EMBL" id="AHFL01000068">
    <property type="protein sequence ID" value="EOO60522.1"/>
    <property type="molecule type" value="Genomic_DNA"/>
</dbReference>
<evidence type="ECO:0000256" key="5">
    <source>
        <dbReference type="ARBA" id="ARBA00023125"/>
    </source>
</evidence>
<evidence type="ECO:0000256" key="1">
    <source>
        <dbReference type="ARBA" id="ARBA00008761"/>
    </source>
</evidence>
<dbReference type="Proteomes" id="UP000014023">
    <property type="component" value="Unassembled WGS sequence"/>
</dbReference>
<keyword evidence="6" id="KW-0233">DNA recombination</keyword>
<dbReference type="InterPro" id="IPR001959">
    <property type="entry name" value="Transposase"/>
</dbReference>
<feature type="domain" description="Probable transposase IS891/IS1136/IS1341" evidence="7">
    <location>
        <begin position="170"/>
        <end position="289"/>
    </location>
</feature>
<dbReference type="NCBIfam" id="NF040570">
    <property type="entry name" value="guided_TnpB"/>
    <property type="match status" value="1"/>
</dbReference>
<dbReference type="InterPro" id="IPR021027">
    <property type="entry name" value="Transposase_put_HTH"/>
</dbReference>
<proteinExistence type="inferred from homology"/>
<evidence type="ECO:0000256" key="6">
    <source>
        <dbReference type="ARBA" id="ARBA00023172"/>
    </source>
</evidence>
<comment type="caution">
    <text evidence="10">The sequence shown here is derived from an EMBL/GenBank/DDBJ whole genome shotgun (WGS) entry which is preliminary data.</text>
</comment>
<keyword evidence="5" id="KW-0238">DNA-binding</keyword>
<dbReference type="Pfam" id="PF07282">
    <property type="entry name" value="Cas12f1-like_TNB"/>
    <property type="match status" value="1"/>
</dbReference>
<dbReference type="GO" id="GO:0003677">
    <property type="term" value="F:DNA binding"/>
    <property type="evidence" value="ECO:0007669"/>
    <property type="project" value="UniProtKB-KW"/>
</dbReference>
<dbReference type="Pfam" id="PF12323">
    <property type="entry name" value="HTH_OrfB_IS605"/>
    <property type="match status" value="1"/>
</dbReference>
<evidence type="ECO:0000313" key="10">
    <source>
        <dbReference type="EMBL" id="EOO60522.1"/>
    </source>
</evidence>
<protein>
    <submittedName>
        <fullName evidence="10">IS605 OrfB family transposase</fullName>
    </submittedName>
</protein>
<keyword evidence="4" id="KW-0862">Zinc</keyword>